<feature type="transmembrane region" description="Helical" evidence="1">
    <location>
        <begin position="81"/>
        <end position="101"/>
    </location>
</feature>
<organism evidence="2 3">
    <name type="scientific">Streptomyces hiroshimensis</name>
    <dbReference type="NCBI Taxonomy" id="66424"/>
    <lineage>
        <taxon>Bacteria</taxon>
        <taxon>Bacillati</taxon>
        <taxon>Actinomycetota</taxon>
        <taxon>Actinomycetes</taxon>
        <taxon>Kitasatosporales</taxon>
        <taxon>Streptomycetaceae</taxon>
        <taxon>Streptomyces</taxon>
    </lineage>
</organism>
<reference evidence="3" key="1">
    <citation type="journal article" date="2019" name="Int. J. Syst. Evol. Microbiol.">
        <title>The Global Catalogue of Microorganisms (GCM) 10K type strain sequencing project: providing services to taxonomists for standard genome sequencing and annotation.</title>
        <authorList>
            <consortium name="The Broad Institute Genomics Platform"/>
            <consortium name="The Broad Institute Genome Sequencing Center for Infectious Disease"/>
            <person name="Wu L."/>
            <person name="Ma J."/>
        </authorList>
    </citation>
    <scope>NUCLEOTIDE SEQUENCE [LARGE SCALE GENOMIC DNA]</scope>
    <source>
        <strain evidence="3">JCM 4586</strain>
    </source>
</reference>
<accession>A0ABQ2Z9N9</accession>
<feature type="transmembrane region" description="Helical" evidence="1">
    <location>
        <begin position="113"/>
        <end position="131"/>
    </location>
</feature>
<feature type="transmembrane region" description="Helical" evidence="1">
    <location>
        <begin position="36"/>
        <end position="61"/>
    </location>
</feature>
<keyword evidence="3" id="KW-1185">Reference proteome</keyword>
<proteinExistence type="predicted"/>
<comment type="caution">
    <text evidence="2">The sequence shown here is derived from an EMBL/GenBank/DDBJ whole genome shotgun (WGS) entry which is preliminary data.</text>
</comment>
<evidence type="ECO:0000256" key="1">
    <source>
        <dbReference type="SAM" id="Phobius"/>
    </source>
</evidence>
<evidence type="ECO:0000313" key="3">
    <source>
        <dbReference type="Proteomes" id="UP000659223"/>
    </source>
</evidence>
<keyword evidence="1" id="KW-0472">Membrane</keyword>
<evidence type="ECO:0000313" key="2">
    <source>
        <dbReference type="EMBL" id="GGY06997.1"/>
    </source>
</evidence>
<gene>
    <name evidence="2" type="ORF">GCM10010324_62290</name>
</gene>
<dbReference type="EMBL" id="BMUT01000018">
    <property type="protein sequence ID" value="GGY06997.1"/>
    <property type="molecule type" value="Genomic_DNA"/>
</dbReference>
<dbReference type="Proteomes" id="UP000659223">
    <property type="component" value="Unassembled WGS sequence"/>
</dbReference>
<name>A0ABQ2Z9N9_9ACTN</name>
<sequence>MDQVVRRWAPVGFLLGTAWLAGALVVPQVWSVGVVWAWAAGWGGLVAALVAGSAAMVALLFAAGLPARGMAPTPRTLPRQLGWAITVFLVGSAGVALGYLARRSGDIGLGGDATLFLWCGVPYAAAAALSVPGRAVRAAAGTAIACTAAFLAWSGDQAHRSEELASLLKDSPLPRERLLLPEAPDGYEIDEDNGSISSRGFSLGYRYAGRGKVRQTIQYEVSPGDVSPCADDRRPGPATCTDLGGGFTSAARTLGDGSPSTALALRRDGVTLTVTVYERVDISELRRMLERVHPAGDDELLLALRFTP</sequence>
<feature type="transmembrane region" description="Helical" evidence="1">
    <location>
        <begin position="12"/>
        <end position="30"/>
    </location>
</feature>
<dbReference type="RefSeq" id="WP_190025099.1">
    <property type="nucleotide sequence ID" value="NZ_BMUT01000018.1"/>
</dbReference>
<protein>
    <submittedName>
        <fullName evidence="2">Uncharacterized protein</fullName>
    </submittedName>
</protein>
<keyword evidence="1" id="KW-1133">Transmembrane helix</keyword>
<keyword evidence="1" id="KW-0812">Transmembrane</keyword>